<accession>A0A1X6P2C0</accession>
<keyword evidence="3" id="KW-1185">Reference proteome</keyword>
<feature type="region of interest" description="Disordered" evidence="1">
    <location>
        <begin position="263"/>
        <end position="292"/>
    </location>
</feature>
<proteinExistence type="predicted"/>
<sequence>MRLHRCPVGEGCCGRDSGGSDDAGGAATTRGGQRRRGRDGGGDGATGAATARRGRRRRDGGGDGATGAATARRGRRRRDGGGDGATGAATARRGRRRRDGGGDGATGAATARRGRRRRDGGGRHPGGSGGGGSLCGWALAGSLFPGGRRLTLRQFLCARDGGACRTAAAPRHWRGTERGRGRPRLSPARRRDAAAGAAGARVPVSEAVGRGPGSCMGVCAAASDGGGKGGMGGVRRLVAAAPAVKDPHVARYAVQRDGAGALKTAGGAHAGGGRGVTRDGRGTKEGAGGRGRDSSLHLVLSIV</sequence>
<gene>
    <name evidence="2" type="ORF">BU14_0261s0006</name>
</gene>
<name>A0A1X6P2C0_PORUM</name>
<evidence type="ECO:0000313" key="2">
    <source>
        <dbReference type="EMBL" id="OSX74915.1"/>
    </source>
</evidence>
<feature type="region of interest" description="Disordered" evidence="1">
    <location>
        <begin position="169"/>
        <end position="198"/>
    </location>
</feature>
<protein>
    <submittedName>
        <fullName evidence="2">Uncharacterized protein</fullName>
    </submittedName>
</protein>
<feature type="region of interest" description="Disordered" evidence="1">
    <location>
        <begin position="1"/>
        <end position="132"/>
    </location>
</feature>
<dbReference type="EMBL" id="KV918924">
    <property type="protein sequence ID" value="OSX74915.1"/>
    <property type="molecule type" value="Genomic_DNA"/>
</dbReference>
<dbReference type="AlphaFoldDB" id="A0A1X6P2C0"/>
<organism evidence="2 3">
    <name type="scientific">Porphyra umbilicalis</name>
    <name type="common">Purple laver</name>
    <name type="synonym">Red alga</name>
    <dbReference type="NCBI Taxonomy" id="2786"/>
    <lineage>
        <taxon>Eukaryota</taxon>
        <taxon>Rhodophyta</taxon>
        <taxon>Bangiophyceae</taxon>
        <taxon>Bangiales</taxon>
        <taxon>Bangiaceae</taxon>
        <taxon>Porphyra</taxon>
    </lineage>
</organism>
<feature type="compositionally biased region" description="Gly residues" evidence="1">
    <location>
        <begin position="123"/>
        <end position="132"/>
    </location>
</feature>
<dbReference type="Proteomes" id="UP000218209">
    <property type="component" value="Unassembled WGS sequence"/>
</dbReference>
<reference evidence="2 3" key="1">
    <citation type="submission" date="2017-03" db="EMBL/GenBank/DDBJ databases">
        <title>WGS assembly of Porphyra umbilicalis.</title>
        <authorList>
            <person name="Brawley S.H."/>
            <person name="Blouin N.A."/>
            <person name="Ficko-Blean E."/>
            <person name="Wheeler G.L."/>
            <person name="Lohr M."/>
            <person name="Goodson H.V."/>
            <person name="Jenkins J.W."/>
            <person name="Blaby-Haas C.E."/>
            <person name="Helliwell K.E."/>
            <person name="Chan C."/>
            <person name="Marriage T."/>
            <person name="Bhattacharya D."/>
            <person name="Klein A.S."/>
            <person name="Badis Y."/>
            <person name="Brodie J."/>
            <person name="Cao Y."/>
            <person name="Collen J."/>
            <person name="Dittami S.M."/>
            <person name="Gachon C.M."/>
            <person name="Green B.R."/>
            <person name="Karpowicz S."/>
            <person name="Kim J.W."/>
            <person name="Kudahl U."/>
            <person name="Lin S."/>
            <person name="Michel G."/>
            <person name="Mittag M."/>
            <person name="Olson B.J."/>
            <person name="Pangilinan J."/>
            <person name="Peng Y."/>
            <person name="Qiu H."/>
            <person name="Shu S."/>
            <person name="Singer J.T."/>
            <person name="Smith A.G."/>
            <person name="Sprecher B.N."/>
            <person name="Wagner V."/>
            <person name="Wang W."/>
            <person name="Wang Z.-Y."/>
            <person name="Yan J."/>
            <person name="Yarish C."/>
            <person name="Zoeuner-Riek S."/>
            <person name="Zhuang Y."/>
            <person name="Zou Y."/>
            <person name="Lindquist E.A."/>
            <person name="Grimwood J."/>
            <person name="Barry K."/>
            <person name="Rokhsar D.S."/>
            <person name="Schmutz J."/>
            <person name="Stiller J.W."/>
            <person name="Grossman A.R."/>
            <person name="Prochnik S.E."/>
        </authorList>
    </citation>
    <scope>NUCLEOTIDE SEQUENCE [LARGE SCALE GENOMIC DNA]</scope>
    <source>
        <strain evidence="2">4086291</strain>
    </source>
</reference>
<evidence type="ECO:0000256" key="1">
    <source>
        <dbReference type="SAM" id="MobiDB-lite"/>
    </source>
</evidence>
<evidence type="ECO:0000313" key="3">
    <source>
        <dbReference type="Proteomes" id="UP000218209"/>
    </source>
</evidence>